<evidence type="ECO:0000313" key="7">
    <source>
        <dbReference type="EMBL" id="HGY56063.1"/>
    </source>
</evidence>
<feature type="domain" description="ABC transporter" evidence="6">
    <location>
        <begin position="12"/>
        <end position="248"/>
    </location>
</feature>
<dbReference type="SUPFAM" id="SSF52540">
    <property type="entry name" value="P-loop containing nucleoside triphosphate hydrolases"/>
    <property type="match status" value="1"/>
</dbReference>
<dbReference type="InterPro" id="IPR003593">
    <property type="entry name" value="AAA+_ATPase"/>
</dbReference>
<evidence type="ECO:0000256" key="1">
    <source>
        <dbReference type="ARBA" id="ARBA00022448"/>
    </source>
</evidence>
<dbReference type="PANTHER" id="PTHR42794">
    <property type="entry name" value="HEMIN IMPORT ATP-BINDING PROTEIN HMUV"/>
    <property type="match status" value="1"/>
</dbReference>
<gene>
    <name evidence="7" type="ORF">ENK44_10190</name>
</gene>
<dbReference type="PANTHER" id="PTHR42794:SF1">
    <property type="entry name" value="HEMIN IMPORT ATP-BINDING PROTEIN HMUV"/>
    <property type="match status" value="1"/>
</dbReference>
<dbReference type="FunFam" id="3.40.50.300:FF:000134">
    <property type="entry name" value="Iron-enterobactin ABC transporter ATP-binding protein"/>
    <property type="match status" value="1"/>
</dbReference>
<keyword evidence="1" id="KW-0813">Transport</keyword>
<keyword evidence="3 7" id="KW-0067">ATP-binding</keyword>
<dbReference type="InterPro" id="IPR003439">
    <property type="entry name" value="ABC_transporter-like_ATP-bd"/>
</dbReference>
<comment type="caution">
    <text evidence="7">The sequence shown here is derived from an EMBL/GenBank/DDBJ whole genome shotgun (WGS) entry which is preliminary data.</text>
</comment>
<dbReference type="NCBIfam" id="NF010068">
    <property type="entry name" value="PRK13548.1"/>
    <property type="match status" value="1"/>
</dbReference>
<comment type="function">
    <text evidence="5">Part of the ABC transporter complex HmuTUV involved in hemin import. Responsible for energy coupling to the transport system.</text>
</comment>
<keyword evidence="2" id="KW-0547">Nucleotide-binding</keyword>
<protein>
    <submittedName>
        <fullName evidence="7">Heme ABC transporter ATP-binding protein</fullName>
    </submittedName>
</protein>
<accession>A0A7V4U1A2</accession>
<evidence type="ECO:0000256" key="5">
    <source>
        <dbReference type="ARBA" id="ARBA00037066"/>
    </source>
</evidence>
<dbReference type="GO" id="GO:0016887">
    <property type="term" value="F:ATP hydrolysis activity"/>
    <property type="evidence" value="ECO:0007669"/>
    <property type="project" value="InterPro"/>
</dbReference>
<organism evidence="7">
    <name type="scientific">Caldithrix abyssi</name>
    <dbReference type="NCBI Taxonomy" id="187145"/>
    <lineage>
        <taxon>Bacteria</taxon>
        <taxon>Pseudomonadati</taxon>
        <taxon>Calditrichota</taxon>
        <taxon>Calditrichia</taxon>
        <taxon>Calditrichales</taxon>
        <taxon>Calditrichaceae</taxon>
        <taxon>Caldithrix</taxon>
    </lineage>
</organism>
<dbReference type="GO" id="GO:0005524">
    <property type="term" value="F:ATP binding"/>
    <property type="evidence" value="ECO:0007669"/>
    <property type="project" value="UniProtKB-KW"/>
</dbReference>
<dbReference type="AlphaFoldDB" id="A0A7V4U1A2"/>
<proteinExistence type="predicted"/>
<dbReference type="Proteomes" id="UP000885779">
    <property type="component" value="Unassembled WGS sequence"/>
</dbReference>
<evidence type="ECO:0000256" key="2">
    <source>
        <dbReference type="ARBA" id="ARBA00022741"/>
    </source>
</evidence>
<keyword evidence="4" id="KW-1278">Translocase</keyword>
<evidence type="ECO:0000256" key="4">
    <source>
        <dbReference type="ARBA" id="ARBA00022967"/>
    </source>
</evidence>
<dbReference type="SMART" id="SM00382">
    <property type="entry name" value="AAA"/>
    <property type="match status" value="1"/>
</dbReference>
<dbReference type="PROSITE" id="PS50893">
    <property type="entry name" value="ABC_TRANSPORTER_2"/>
    <property type="match status" value="1"/>
</dbReference>
<dbReference type="Pfam" id="PF00005">
    <property type="entry name" value="ABC_tran"/>
    <property type="match status" value="1"/>
</dbReference>
<dbReference type="EMBL" id="DRQG01000095">
    <property type="protein sequence ID" value="HGY56063.1"/>
    <property type="molecule type" value="Genomic_DNA"/>
</dbReference>
<dbReference type="Gene3D" id="3.40.50.300">
    <property type="entry name" value="P-loop containing nucleotide triphosphate hydrolases"/>
    <property type="match status" value="1"/>
</dbReference>
<dbReference type="CDD" id="cd03214">
    <property type="entry name" value="ABC_Iron-Siderophores_B12_Hemin"/>
    <property type="match status" value="1"/>
</dbReference>
<reference evidence="7" key="1">
    <citation type="journal article" date="2020" name="mSystems">
        <title>Genome- and Community-Level Interaction Insights into Carbon Utilization and Element Cycling Functions of Hydrothermarchaeota in Hydrothermal Sediment.</title>
        <authorList>
            <person name="Zhou Z."/>
            <person name="Liu Y."/>
            <person name="Xu W."/>
            <person name="Pan J."/>
            <person name="Luo Z.H."/>
            <person name="Li M."/>
        </authorList>
    </citation>
    <scope>NUCLEOTIDE SEQUENCE [LARGE SCALE GENOMIC DNA]</scope>
    <source>
        <strain evidence="7">HyVt-577</strain>
    </source>
</reference>
<name>A0A7V4U1A2_CALAY</name>
<sequence length="274" mass="30584">MPSDTLNKNALLQADSLSFSYGIEPVLKNIRLQMRSGEMIGIIGPNGAGKTTLIKLLAGILPAQKGAVYANGKQISEIKRKEIARLIAYVPQTVDLQFDFAVEEIIGMGRYPFLQGMALLDDGGRPAVEQALRTMDLQPMRRRSFLSLSGGEKQRTIIASALAQQTEIMLLDEPTSSLDLKHQQQIYRILRRLTREENKLVVLITHDINLSAQFCDRMVLLHNGAVIADGRPDEVLKFNLIQQVYGVKVYIDVNPLTDTLYILPYDTENDATDD</sequence>
<evidence type="ECO:0000259" key="6">
    <source>
        <dbReference type="PROSITE" id="PS50893"/>
    </source>
</evidence>
<evidence type="ECO:0000256" key="3">
    <source>
        <dbReference type="ARBA" id="ARBA00022840"/>
    </source>
</evidence>
<dbReference type="InterPro" id="IPR027417">
    <property type="entry name" value="P-loop_NTPase"/>
</dbReference>